<gene>
    <name evidence="1" type="ORF">GCM10007890_47790</name>
</gene>
<comment type="caution">
    <text evidence="1">The sequence shown here is derived from an EMBL/GenBank/DDBJ whole genome shotgun (WGS) entry which is preliminary data.</text>
</comment>
<dbReference type="Proteomes" id="UP001157440">
    <property type="component" value="Unassembled WGS sequence"/>
</dbReference>
<evidence type="ECO:0000313" key="1">
    <source>
        <dbReference type="EMBL" id="GLS72764.1"/>
    </source>
</evidence>
<reference evidence="2" key="1">
    <citation type="journal article" date="2019" name="Int. J. Syst. Evol. Microbiol.">
        <title>The Global Catalogue of Microorganisms (GCM) 10K type strain sequencing project: providing services to taxonomists for standard genome sequencing and annotation.</title>
        <authorList>
            <consortium name="The Broad Institute Genomics Platform"/>
            <consortium name="The Broad Institute Genome Sequencing Center for Infectious Disease"/>
            <person name="Wu L."/>
            <person name="Ma J."/>
        </authorList>
    </citation>
    <scope>NUCLEOTIDE SEQUENCE [LARGE SCALE GENOMIC DNA]</scope>
    <source>
        <strain evidence="2">NBRC 103632</strain>
    </source>
</reference>
<keyword evidence="2" id="KW-1185">Reference proteome</keyword>
<proteinExistence type="predicted"/>
<dbReference type="RefSeq" id="WP_052517004.1">
    <property type="nucleotide sequence ID" value="NZ_BPQZ01000003.1"/>
</dbReference>
<organism evidence="1 2">
    <name type="scientific">Methylobacterium tardum</name>
    <dbReference type="NCBI Taxonomy" id="374432"/>
    <lineage>
        <taxon>Bacteria</taxon>
        <taxon>Pseudomonadati</taxon>
        <taxon>Pseudomonadota</taxon>
        <taxon>Alphaproteobacteria</taxon>
        <taxon>Hyphomicrobiales</taxon>
        <taxon>Methylobacteriaceae</taxon>
        <taxon>Methylobacterium</taxon>
    </lineage>
</organism>
<dbReference type="EMBL" id="BSPL01000023">
    <property type="protein sequence ID" value="GLS72764.1"/>
    <property type="molecule type" value="Genomic_DNA"/>
</dbReference>
<protein>
    <submittedName>
        <fullName evidence="1">Uncharacterized protein</fullName>
    </submittedName>
</protein>
<accession>A0AA37TFH0</accession>
<sequence length="318" mass="32662">MLIAFSGASGRTDASHASLLAAHAATVADGAATLLASERVAVPGSRTGLRHVRFRETASAGEVARAAEACLRGGGPVFVDLPSRHLRAGAVRALLDASVLVVGPHAADEREAAAWRAAHTTPVPTWYLGCRRAGGAPAAARFAAAMALLDPDGPTLPCAVPPLGRGEASGLADGTPGGHALRVALTLLGAVRRATGAPGRNLPPEAREDEARRIGEAADVRSLPERLRDLADDVEAAEAGLKPTADDLAGAPVLDGWSCDAVFAPVLKGRVTGHPGIAEGHRVRTSEVYLTDRATFARTLSRWYVLRTPAGDSAGAVH</sequence>
<evidence type="ECO:0000313" key="2">
    <source>
        <dbReference type="Proteomes" id="UP001157440"/>
    </source>
</evidence>
<dbReference type="AlphaFoldDB" id="A0AA37TFH0"/>
<name>A0AA37TFH0_9HYPH</name>